<proteinExistence type="predicted"/>
<evidence type="ECO:0000313" key="2">
    <source>
        <dbReference type="Proteomes" id="UP001162972"/>
    </source>
</evidence>
<name>A0AAD6KL04_9ROSI</name>
<gene>
    <name evidence="1" type="ORF">OIU84_026041</name>
</gene>
<evidence type="ECO:0000313" key="1">
    <source>
        <dbReference type="EMBL" id="KAJ6425391.1"/>
    </source>
</evidence>
<organism evidence="1 2">
    <name type="scientific">Salix udensis</name>
    <dbReference type="NCBI Taxonomy" id="889485"/>
    <lineage>
        <taxon>Eukaryota</taxon>
        <taxon>Viridiplantae</taxon>
        <taxon>Streptophyta</taxon>
        <taxon>Embryophyta</taxon>
        <taxon>Tracheophyta</taxon>
        <taxon>Spermatophyta</taxon>
        <taxon>Magnoliopsida</taxon>
        <taxon>eudicotyledons</taxon>
        <taxon>Gunneridae</taxon>
        <taxon>Pentapetalae</taxon>
        <taxon>rosids</taxon>
        <taxon>fabids</taxon>
        <taxon>Malpighiales</taxon>
        <taxon>Salicaceae</taxon>
        <taxon>Saliceae</taxon>
        <taxon>Salix</taxon>
    </lineage>
</organism>
<dbReference type="AlphaFoldDB" id="A0AAD6KL04"/>
<accession>A0AAD6KL04</accession>
<reference evidence="1 2" key="1">
    <citation type="journal article" date="2023" name="Int. J. Mol. Sci.">
        <title>De Novo Assembly and Annotation of 11 Diverse Shrub Willow (Salix) Genomes Reveals Novel Gene Organization in Sex-Linked Regions.</title>
        <authorList>
            <person name="Hyden B."/>
            <person name="Feng K."/>
            <person name="Yates T.B."/>
            <person name="Jawdy S."/>
            <person name="Cereghino C."/>
            <person name="Smart L.B."/>
            <person name="Muchero W."/>
        </authorList>
    </citation>
    <scope>NUCLEOTIDE SEQUENCE [LARGE SCALE GENOMIC DNA]</scope>
    <source>
        <tissue evidence="1">Shoot tip</tissue>
    </source>
</reference>
<dbReference type="Proteomes" id="UP001162972">
    <property type="component" value="Chromosome 16"/>
</dbReference>
<dbReference type="EMBL" id="JAPFFJ010000006">
    <property type="protein sequence ID" value="KAJ6425391.1"/>
    <property type="molecule type" value="Genomic_DNA"/>
</dbReference>
<protein>
    <submittedName>
        <fullName evidence="1">Uncharacterized protein</fullName>
    </submittedName>
</protein>
<keyword evidence="2" id="KW-1185">Reference proteome</keyword>
<sequence>MAQNEDLYQFSSTKTHVLRLLCGPYLMLVLTAHRFPL</sequence>
<comment type="caution">
    <text evidence="1">The sequence shown here is derived from an EMBL/GenBank/DDBJ whole genome shotgun (WGS) entry which is preliminary data.</text>
</comment>